<dbReference type="EMBL" id="KK914193">
    <property type="protein sequence ID" value="KDP47156.1"/>
    <property type="molecule type" value="Genomic_DNA"/>
</dbReference>
<dbReference type="Proteomes" id="UP000027138">
    <property type="component" value="Unassembled WGS sequence"/>
</dbReference>
<proteinExistence type="predicted"/>
<gene>
    <name evidence="2" type="ORF">JCGZ_00047</name>
</gene>
<keyword evidence="3" id="KW-1185">Reference proteome</keyword>
<evidence type="ECO:0000313" key="3">
    <source>
        <dbReference type="Proteomes" id="UP000027138"/>
    </source>
</evidence>
<organism evidence="2 3">
    <name type="scientific">Jatropha curcas</name>
    <name type="common">Barbados nut</name>
    <dbReference type="NCBI Taxonomy" id="180498"/>
    <lineage>
        <taxon>Eukaryota</taxon>
        <taxon>Viridiplantae</taxon>
        <taxon>Streptophyta</taxon>
        <taxon>Embryophyta</taxon>
        <taxon>Tracheophyta</taxon>
        <taxon>Spermatophyta</taxon>
        <taxon>Magnoliopsida</taxon>
        <taxon>eudicotyledons</taxon>
        <taxon>Gunneridae</taxon>
        <taxon>Pentapetalae</taxon>
        <taxon>rosids</taxon>
        <taxon>fabids</taxon>
        <taxon>Malpighiales</taxon>
        <taxon>Euphorbiaceae</taxon>
        <taxon>Crotonoideae</taxon>
        <taxon>Jatropheae</taxon>
        <taxon>Jatropha</taxon>
    </lineage>
</organism>
<sequence>MHENTSRERALQGRERVKHQMRDSELSGTSRERVLESREREKCQMRDSEFPGQIRERTMKVASAYRPRAKYASAYFKVASARSAK</sequence>
<accession>A0A067LFA6</accession>
<protein>
    <submittedName>
        <fullName evidence="2">Uncharacterized protein</fullName>
    </submittedName>
</protein>
<feature type="region of interest" description="Disordered" evidence="1">
    <location>
        <begin position="1"/>
        <end position="46"/>
    </location>
</feature>
<dbReference type="AlphaFoldDB" id="A0A067LFA6"/>
<evidence type="ECO:0000256" key="1">
    <source>
        <dbReference type="SAM" id="MobiDB-lite"/>
    </source>
</evidence>
<evidence type="ECO:0000313" key="2">
    <source>
        <dbReference type="EMBL" id="KDP47156.1"/>
    </source>
</evidence>
<name>A0A067LFA6_JATCU</name>
<reference evidence="2 3" key="1">
    <citation type="journal article" date="2014" name="PLoS ONE">
        <title>Global Analysis of Gene Expression Profiles in Physic Nut (Jatropha curcas L.) Seedlings Exposed to Salt Stress.</title>
        <authorList>
            <person name="Zhang L."/>
            <person name="Zhang C."/>
            <person name="Wu P."/>
            <person name="Chen Y."/>
            <person name="Li M."/>
            <person name="Jiang H."/>
            <person name="Wu G."/>
        </authorList>
    </citation>
    <scope>NUCLEOTIDE SEQUENCE [LARGE SCALE GENOMIC DNA]</scope>
    <source>
        <strain evidence="3">cv. GZQX0401</strain>
        <tissue evidence="2">Young leaves</tissue>
    </source>
</reference>